<feature type="compositionally biased region" description="Low complexity" evidence="1">
    <location>
        <begin position="38"/>
        <end position="59"/>
    </location>
</feature>
<protein>
    <submittedName>
        <fullName evidence="2">Uncharacterized protein</fullName>
    </submittedName>
</protein>
<evidence type="ECO:0000313" key="2">
    <source>
        <dbReference type="EMBL" id="CEK48694.1"/>
    </source>
</evidence>
<gene>
    <name evidence="2" type="primary">ORF4879</name>
</gene>
<sequence>RDCADVQRFLESFGSFICLPNNSSILKSDTFLSDKNRSPSPLRLSESSMHSETSSDSTDYINMIKDP</sequence>
<accession>A0A0B6XXQ9</accession>
<dbReference type="EMBL" id="HACG01001829">
    <property type="protein sequence ID" value="CEK48694.1"/>
    <property type="molecule type" value="Transcribed_RNA"/>
</dbReference>
<name>A0A0B6XXQ9_9EUPU</name>
<feature type="non-terminal residue" evidence="2">
    <location>
        <position position="1"/>
    </location>
</feature>
<evidence type="ECO:0000256" key="1">
    <source>
        <dbReference type="SAM" id="MobiDB-lite"/>
    </source>
</evidence>
<dbReference type="AlphaFoldDB" id="A0A0B6XXQ9"/>
<proteinExistence type="predicted"/>
<organism evidence="2">
    <name type="scientific">Arion vulgaris</name>
    <dbReference type="NCBI Taxonomy" id="1028688"/>
    <lineage>
        <taxon>Eukaryota</taxon>
        <taxon>Metazoa</taxon>
        <taxon>Spiralia</taxon>
        <taxon>Lophotrochozoa</taxon>
        <taxon>Mollusca</taxon>
        <taxon>Gastropoda</taxon>
        <taxon>Heterobranchia</taxon>
        <taxon>Euthyneura</taxon>
        <taxon>Panpulmonata</taxon>
        <taxon>Eupulmonata</taxon>
        <taxon>Stylommatophora</taxon>
        <taxon>Helicina</taxon>
        <taxon>Arionoidea</taxon>
        <taxon>Arionidae</taxon>
        <taxon>Arion</taxon>
    </lineage>
</organism>
<reference evidence="2" key="1">
    <citation type="submission" date="2014-12" db="EMBL/GenBank/DDBJ databases">
        <title>Insight into the proteome of Arion vulgaris.</title>
        <authorList>
            <person name="Aradska J."/>
            <person name="Bulat T."/>
            <person name="Smidak R."/>
            <person name="Sarate P."/>
            <person name="Gangsoo J."/>
            <person name="Sialana F."/>
            <person name="Bilban M."/>
            <person name="Lubec G."/>
        </authorList>
    </citation>
    <scope>NUCLEOTIDE SEQUENCE</scope>
    <source>
        <tissue evidence="2">Skin</tissue>
    </source>
</reference>
<feature type="region of interest" description="Disordered" evidence="1">
    <location>
        <begin position="33"/>
        <end position="67"/>
    </location>
</feature>
<feature type="non-terminal residue" evidence="2">
    <location>
        <position position="67"/>
    </location>
</feature>